<dbReference type="Proteomes" id="UP000585474">
    <property type="component" value="Unassembled WGS sequence"/>
</dbReference>
<organism evidence="2 3">
    <name type="scientific">Actinidia rufa</name>
    <dbReference type="NCBI Taxonomy" id="165716"/>
    <lineage>
        <taxon>Eukaryota</taxon>
        <taxon>Viridiplantae</taxon>
        <taxon>Streptophyta</taxon>
        <taxon>Embryophyta</taxon>
        <taxon>Tracheophyta</taxon>
        <taxon>Spermatophyta</taxon>
        <taxon>Magnoliopsida</taxon>
        <taxon>eudicotyledons</taxon>
        <taxon>Gunneridae</taxon>
        <taxon>Pentapetalae</taxon>
        <taxon>asterids</taxon>
        <taxon>Ericales</taxon>
        <taxon>Actinidiaceae</taxon>
        <taxon>Actinidia</taxon>
    </lineage>
</organism>
<dbReference type="AlphaFoldDB" id="A0A7J0F9T2"/>
<evidence type="ECO:0000313" key="3">
    <source>
        <dbReference type="Proteomes" id="UP000585474"/>
    </source>
</evidence>
<comment type="caution">
    <text evidence="2">The sequence shown here is derived from an EMBL/GenBank/DDBJ whole genome shotgun (WGS) entry which is preliminary data.</text>
</comment>
<feature type="compositionally biased region" description="Low complexity" evidence="1">
    <location>
        <begin position="138"/>
        <end position="147"/>
    </location>
</feature>
<feature type="compositionally biased region" description="Acidic residues" evidence="1">
    <location>
        <begin position="148"/>
        <end position="159"/>
    </location>
</feature>
<gene>
    <name evidence="2" type="ORF">Acr_10g0007480</name>
</gene>
<protein>
    <submittedName>
        <fullName evidence="2">Uncharacterized protein</fullName>
    </submittedName>
</protein>
<keyword evidence="3" id="KW-1185">Reference proteome</keyword>
<evidence type="ECO:0000313" key="2">
    <source>
        <dbReference type="EMBL" id="GFY95363.1"/>
    </source>
</evidence>
<accession>A0A7J0F9T2</accession>
<sequence length="167" mass="18421">MAFSGGDDDEKKYAGDTAHIAVDEAMSKKMDLKKLAQLAHGMVEPKGATLVGAKGIFIGIFLGFEASAIENPVMAKKLLQGFILPTDKEAVNKLDLDMAITRFLHSLSRVAELEVEKQCADKELKRLKEEHDAALESLDIQDLQIDPDLVEEDEEEEKDVLDTNPPQ</sequence>
<reference evidence="2 3" key="1">
    <citation type="submission" date="2019-07" db="EMBL/GenBank/DDBJ databases">
        <title>De Novo Assembly of kiwifruit Actinidia rufa.</title>
        <authorList>
            <person name="Sugita-Konishi S."/>
            <person name="Sato K."/>
            <person name="Mori E."/>
            <person name="Abe Y."/>
            <person name="Kisaki G."/>
            <person name="Hamano K."/>
            <person name="Suezawa K."/>
            <person name="Otani M."/>
            <person name="Fukuda T."/>
            <person name="Manabe T."/>
            <person name="Gomi K."/>
            <person name="Tabuchi M."/>
            <person name="Akimitsu K."/>
            <person name="Kataoka I."/>
        </authorList>
    </citation>
    <scope>NUCLEOTIDE SEQUENCE [LARGE SCALE GENOMIC DNA]</scope>
    <source>
        <strain evidence="3">cv. Fuchu</strain>
    </source>
</reference>
<name>A0A7J0F9T2_9ERIC</name>
<feature type="region of interest" description="Disordered" evidence="1">
    <location>
        <begin position="138"/>
        <end position="167"/>
    </location>
</feature>
<dbReference type="EMBL" id="BJWL01000010">
    <property type="protein sequence ID" value="GFY95363.1"/>
    <property type="molecule type" value="Genomic_DNA"/>
</dbReference>
<evidence type="ECO:0000256" key="1">
    <source>
        <dbReference type="SAM" id="MobiDB-lite"/>
    </source>
</evidence>
<proteinExistence type="predicted"/>